<sequence>MIKLSFVGKTVHAKTLDEAKAQMFDILMNPAFVKVEYDEYVVQPGDSMYSIAQKLYGCGERWQSIAKLNRKTVRNANHILPGMVLKLPQLVEL</sequence>
<proteinExistence type="predicted"/>
<accession>A0A0M4S5T0</accession>
<name>A0A0M4S5T0_9CAUD</name>
<dbReference type="PANTHER" id="PTHR34700">
    <property type="entry name" value="POTASSIUM BINDING PROTEIN KBP"/>
    <property type="match status" value="1"/>
</dbReference>
<organism evidence="2 3">
    <name type="scientific">Citrobacter phage Margaery</name>
    <dbReference type="NCBI Taxonomy" id="1701810"/>
    <lineage>
        <taxon>Viruses</taxon>
        <taxon>Duplodnaviria</taxon>
        <taxon>Heunggongvirae</taxon>
        <taxon>Uroviricota</taxon>
        <taxon>Caudoviricetes</taxon>
        <taxon>Pantevenvirales</taxon>
        <taxon>Straboviridae</taxon>
        <taxon>Pseudotevenvirus</taxon>
        <taxon>Pseudotevenvirus margaery</taxon>
    </lineage>
</organism>
<dbReference type="RefSeq" id="YP_009194838.1">
    <property type="nucleotide sequence ID" value="NC_028755.1"/>
</dbReference>
<dbReference type="SUPFAM" id="SSF54106">
    <property type="entry name" value="LysM domain"/>
    <property type="match status" value="1"/>
</dbReference>
<dbReference type="CDD" id="cd00118">
    <property type="entry name" value="LysM"/>
    <property type="match status" value="1"/>
</dbReference>
<dbReference type="KEGG" id="vg:26647207"/>
<dbReference type="InterPro" id="IPR052196">
    <property type="entry name" value="Bact_Kbp"/>
</dbReference>
<protein>
    <submittedName>
        <fullName evidence="2">Peptidoglycan-binding protein</fullName>
    </submittedName>
</protein>
<dbReference type="InterPro" id="IPR036779">
    <property type="entry name" value="LysM_dom_sf"/>
</dbReference>
<dbReference type="PROSITE" id="PS51782">
    <property type="entry name" value="LYSM"/>
    <property type="match status" value="1"/>
</dbReference>
<dbReference type="InterPro" id="IPR018392">
    <property type="entry name" value="LysM"/>
</dbReference>
<dbReference type="Gene3D" id="3.10.350.10">
    <property type="entry name" value="LysM domain"/>
    <property type="match status" value="1"/>
</dbReference>
<dbReference type="Proteomes" id="UP000201970">
    <property type="component" value="Segment"/>
</dbReference>
<evidence type="ECO:0000313" key="2">
    <source>
        <dbReference type="EMBL" id="ALF01712.1"/>
    </source>
</evidence>
<dbReference type="EMBL" id="KT381880">
    <property type="protein sequence ID" value="ALF01712.1"/>
    <property type="molecule type" value="Genomic_DNA"/>
</dbReference>
<evidence type="ECO:0000259" key="1">
    <source>
        <dbReference type="PROSITE" id="PS51782"/>
    </source>
</evidence>
<dbReference type="PANTHER" id="PTHR34700:SF4">
    <property type="entry name" value="PHAGE-LIKE ELEMENT PBSX PROTEIN XKDP"/>
    <property type="match status" value="1"/>
</dbReference>
<dbReference type="Pfam" id="PF01476">
    <property type="entry name" value="LysM"/>
    <property type="match status" value="1"/>
</dbReference>
<gene>
    <name evidence="2" type="ORF">CPT_Margaery23</name>
</gene>
<dbReference type="GeneID" id="26647207"/>
<keyword evidence="3" id="KW-1185">Reference proteome</keyword>
<evidence type="ECO:0000313" key="3">
    <source>
        <dbReference type="Proteomes" id="UP000201970"/>
    </source>
</evidence>
<feature type="domain" description="LysM" evidence="1">
    <location>
        <begin position="38"/>
        <end position="87"/>
    </location>
</feature>
<dbReference type="SMART" id="SM00257">
    <property type="entry name" value="LysM"/>
    <property type="match status" value="1"/>
</dbReference>
<reference evidence="2 3" key="1">
    <citation type="submission" date="2015-08" db="EMBL/GenBank/DDBJ databases">
        <title>The Complete Genome of Citrobacter freundii Myophage Margaery.</title>
        <authorList>
            <person name="Yi D."/>
            <person name="Cadungog J.N."/>
            <person name="Cahill J.L."/>
            <person name="Rasche E.S."/>
            <person name="Everett G.F.K."/>
        </authorList>
    </citation>
    <scope>NUCLEOTIDE SEQUENCE [LARGE SCALE GENOMIC DNA]</scope>
</reference>